<dbReference type="Proteomes" id="UP000076079">
    <property type="component" value="Chromosome"/>
</dbReference>
<dbReference type="NCBIfam" id="TIGR00974">
    <property type="entry name" value="3a0107s02c"/>
    <property type="match status" value="1"/>
</dbReference>
<feature type="transmembrane region" description="Helical" evidence="9">
    <location>
        <begin position="141"/>
        <end position="160"/>
    </location>
</feature>
<dbReference type="RefSeq" id="WP_110170277.1">
    <property type="nucleotide sequence ID" value="NZ_CP015136.1"/>
</dbReference>
<evidence type="ECO:0000256" key="6">
    <source>
        <dbReference type="ARBA" id="ARBA00022692"/>
    </source>
</evidence>
<feature type="transmembrane region" description="Helical" evidence="9">
    <location>
        <begin position="66"/>
        <end position="95"/>
    </location>
</feature>
<gene>
    <name evidence="11" type="primary">pstA_1</name>
    <name evidence="11" type="ORF">LuPra_01629</name>
</gene>
<dbReference type="Gene3D" id="1.10.3720.10">
    <property type="entry name" value="MetI-like"/>
    <property type="match status" value="1"/>
</dbReference>
<organism evidence="11 12">
    <name type="scientific">Luteitalea pratensis</name>
    <dbReference type="NCBI Taxonomy" id="1855912"/>
    <lineage>
        <taxon>Bacteria</taxon>
        <taxon>Pseudomonadati</taxon>
        <taxon>Acidobacteriota</taxon>
        <taxon>Vicinamibacteria</taxon>
        <taxon>Vicinamibacterales</taxon>
        <taxon>Vicinamibacteraceae</taxon>
        <taxon>Luteitalea</taxon>
    </lineage>
</organism>
<evidence type="ECO:0000313" key="12">
    <source>
        <dbReference type="Proteomes" id="UP000076079"/>
    </source>
</evidence>
<keyword evidence="7 9" id="KW-1133">Transmembrane helix</keyword>
<evidence type="ECO:0000256" key="2">
    <source>
        <dbReference type="ARBA" id="ARBA00007069"/>
    </source>
</evidence>
<keyword evidence="6 9" id="KW-0812">Transmembrane</keyword>
<dbReference type="AlphaFoldDB" id="A0A143PKZ5"/>
<name>A0A143PKZ5_LUTPR</name>
<dbReference type="GO" id="GO:0005886">
    <property type="term" value="C:plasma membrane"/>
    <property type="evidence" value="ECO:0007669"/>
    <property type="project" value="UniProtKB-SubCell"/>
</dbReference>
<dbReference type="PANTHER" id="PTHR43470:SF3">
    <property type="entry name" value="PHOSPHATE TRANSPORT SYSTEM PERMEASE PROTEIN PSTA-RELATED"/>
    <property type="match status" value="1"/>
</dbReference>
<dbReference type="EMBL" id="CP015136">
    <property type="protein sequence ID" value="AMY08429.1"/>
    <property type="molecule type" value="Genomic_DNA"/>
</dbReference>
<comment type="subcellular location">
    <subcellularLocation>
        <location evidence="1 9">Cell membrane</location>
        <topology evidence="1 9">Multi-pass membrane protein</topology>
    </subcellularLocation>
</comment>
<evidence type="ECO:0000256" key="8">
    <source>
        <dbReference type="ARBA" id="ARBA00023136"/>
    </source>
</evidence>
<evidence type="ECO:0000256" key="3">
    <source>
        <dbReference type="ARBA" id="ARBA00016864"/>
    </source>
</evidence>
<dbReference type="Pfam" id="PF00528">
    <property type="entry name" value="BPD_transp_1"/>
    <property type="match status" value="1"/>
</dbReference>
<dbReference type="InterPro" id="IPR000515">
    <property type="entry name" value="MetI-like"/>
</dbReference>
<reference evidence="11 12" key="1">
    <citation type="journal article" date="2016" name="Genome Announc.">
        <title>First Complete Genome Sequence of a Subdivision 6 Acidobacterium Strain.</title>
        <authorList>
            <person name="Huang S."/>
            <person name="Vieira S."/>
            <person name="Bunk B."/>
            <person name="Riedel T."/>
            <person name="Sproer C."/>
            <person name="Overmann J."/>
        </authorList>
    </citation>
    <scope>NUCLEOTIDE SEQUENCE [LARGE SCALE GENOMIC DNA]</scope>
    <source>
        <strain evidence="12">DSM 100886 HEG_-6_39</strain>
    </source>
</reference>
<evidence type="ECO:0000256" key="7">
    <source>
        <dbReference type="ARBA" id="ARBA00022989"/>
    </source>
</evidence>
<evidence type="ECO:0000313" key="11">
    <source>
        <dbReference type="EMBL" id="AMY08429.1"/>
    </source>
</evidence>
<dbReference type="InterPro" id="IPR035906">
    <property type="entry name" value="MetI-like_sf"/>
</dbReference>
<dbReference type="InterPro" id="IPR005672">
    <property type="entry name" value="Phosphate_PstA"/>
</dbReference>
<evidence type="ECO:0000256" key="5">
    <source>
        <dbReference type="ARBA" id="ARBA00022475"/>
    </source>
</evidence>
<keyword evidence="4" id="KW-0813">Transport</keyword>
<feature type="transmembrane region" description="Helical" evidence="9">
    <location>
        <begin position="264"/>
        <end position="288"/>
    </location>
</feature>
<dbReference type="KEGG" id="abac:LuPra_01629"/>
<keyword evidence="5 9" id="KW-1003">Cell membrane</keyword>
<dbReference type="STRING" id="1855912.LuPra_01629"/>
<comment type="similarity">
    <text evidence="2 9">Belongs to the binding-protein-dependent transport system permease family. CysTW subfamily.</text>
</comment>
<keyword evidence="8 9" id="KW-0472">Membrane</keyword>
<evidence type="ECO:0000256" key="9">
    <source>
        <dbReference type="RuleBase" id="RU363043"/>
    </source>
</evidence>
<protein>
    <recommendedName>
        <fullName evidence="3 9">Phosphate transport system permease protein PstA</fullName>
    </recommendedName>
</protein>
<proteinExistence type="inferred from homology"/>
<dbReference type="PROSITE" id="PS50928">
    <property type="entry name" value="ABC_TM1"/>
    <property type="match status" value="1"/>
</dbReference>
<accession>A0A143PKZ5</accession>
<reference evidence="12" key="2">
    <citation type="submission" date="2016-04" db="EMBL/GenBank/DDBJ databases">
        <title>First Complete Genome Sequence of a Subdivision 6 Acidobacterium.</title>
        <authorList>
            <person name="Huang S."/>
            <person name="Vieira S."/>
            <person name="Bunk B."/>
            <person name="Riedel T."/>
            <person name="Sproeer C."/>
            <person name="Overmann J."/>
        </authorList>
    </citation>
    <scope>NUCLEOTIDE SEQUENCE [LARGE SCALE GENOMIC DNA]</scope>
    <source>
        <strain evidence="12">DSM 100886 HEG_-6_39</strain>
    </source>
</reference>
<evidence type="ECO:0000256" key="4">
    <source>
        <dbReference type="ARBA" id="ARBA00022448"/>
    </source>
</evidence>
<dbReference type="PATRIC" id="fig|1813736.3.peg.1691"/>
<dbReference type="GO" id="GO:0005315">
    <property type="term" value="F:phosphate transmembrane transporter activity"/>
    <property type="evidence" value="ECO:0007669"/>
    <property type="project" value="InterPro"/>
</dbReference>
<evidence type="ECO:0000256" key="1">
    <source>
        <dbReference type="ARBA" id="ARBA00004651"/>
    </source>
</evidence>
<keyword evidence="12" id="KW-1185">Reference proteome</keyword>
<comment type="caution">
    <text evidence="9">Lacks conserved residue(s) required for the propagation of feature annotation.</text>
</comment>
<evidence type="ECO:0000259" key="10">
    <source>
        <dbReference type="PROSITE" id="PS50928"/>
    </source>
</evidence>
<dbReference type="SUPFAM" id="SSF161098">
    <property type="entry name" value="MetI-like"/>
    <property type="match status" value="1"/>
</dbReference>
<dbReference type="OrthoDB" id="9785113at2"/>
<feature type="transmembrane region" description="Helical" evidence="9">
    <location>
        <begin position="107"/>
        <end position="135"/>
    </location>
</feature>
<dbReference type="CDD" id="cd06261">
    <property type="entry name" value="TM_PBP2"/>
    <property type="match status" value="1"/>
</dbReference>
<feature type="domain" description="ABC transmembrane type-1" evidence="10">
    <location>
        <begin position="70"/>
        <end position="281"/>
    </location>
</feature>
<sequence length="294" mass="31315">MFEAGPEVLRRLRHDRIANVVLGAVTLCIVLPLFAILGYLVVKGWPSLSIAFLLEPPRDMQTKGGIWPALIGTVYLVGVSLAIAAPVGVLAAVYLNEYARDTWFTRLIHVAVINLAGVPSIVHALFGLGAFVLAAGLGQSILAASLTLAVMTLPVIIASTRESLAAVPRSFREACWNVGATRWQTIRGVVLPNAISGILTGVILQVSRAAGETAPILFTGAVMYKVVDKGDLFPYRLTESAMALATHLYNLATQINGAPDSLQFATATVLVGAVLLINSTAVVLRAVLRNRKKW</sequence>
<dbReference type="GO" id="GO:0035435">
    <property type="term" value="P:phosphate ion transmembrane transport"/>
    <property type="evidence" value="ECO:0007669"/>
    <property type="project" value="InterPro"/>
</dbReference>
<dbReference type="PANTHER" id="PTHR43470">
    <property type="entry name" value="PHOSPHATE TRANSPORT SYSTEM PERMEASE PROTEIN PSTA-RELATED"/>
    <property type="match status" value="1"/>
</dbReference>
<feature type="transmembrane region" description="Helical" evidence="9">
    <location>
        <begin position="20"/>
        <end position="42"/>
    </location>
</feature>